<accession>A0A5S3XV30</accession>
<organism evidence="2 4">
    <name type="scientific">Pseudoalteromonas citrea</name>
    <dbReference type="NCBI Taxonomy" id="43655"/>
    <lineage>
        <taxon>Bacteria</taxon>
        <taxon>Pseudomonadati</taxon>
        <taxon>Pseudomonadota</taxon>
        <taxon>Gammaproteobacteria</taxon>
        <taxon>Alteromonadales</taxon>
        <taxon>Pseudoalteromonadaceae</taxon>
        <taxon>Pseudoalteromonas</taxon>
    </lineage>
</organism>
<dbReference type="Proteomes" id="UP000305730">
    <property type="component" value="Unassembled WGS sequence"/>
</dbReference>
<reference evidence="4" key="2">
    <citation type="submission" date="2019-06" db="EMBL/GenBank/DDBJ databases">
        <title>Co-occurence of chitin degradation, pigmentation and bioactivity in marine Pseudoalteromonas.</title>
        <authorList>
            <person name="Sonnenschein E.C."/>
            <person name="Bech P.K."/>
        </authorList>
    </citation>
    <scope>NUCLEOTIDE SEQUENCE [LARGE SCALE GENOMIC DNA]</scope>
    <source>
        <strain evidence="4">S2231</strain>
        <strain evidence="1">S2233</strain>
    </source>
</reference>
<evidence type="ECO:0000313" key="3">
    <source>
        <dbReference type="Proteomes" id="UP000305730"/>
    </source>
</evidence>
<dbReference type="AlphaFoldDB" id="A0A5S3XV30"/>
<keyword evidence="3" id="KW-1185">Reference proteome</keyword>
<dbReference type="Proteomes" id="UP000307706">
    <property type="component" value="Unassembled WGS sequence"/>
</dbReference>
<dbReference type="EMBL" id="PNCK01000098">
    <property type="protein sequence ID" value="TMP39769.1"/>
    <property type="molecule type" value="Genomic_DNA"/>
</dbReference>
<evidence type="ECO:0000313" key="2">
    <source>
        <dbReference type="EMBL" id="TMP62649.1"/>
    </source>
</evidence>
<gene>
    <name evidence="2" type="ORF">CWB96_01000</name>
    <name evidence="1" type="ORF">CWB97_20595</name>
</gene>
<dbReference type="InterPro" id="IPR011042">
    <property type="entry name" value="6-blade_b-propeller_TolB-like"/>
</dbReference>
<reference evidence="2" key="3">
    <citation type="submission" date="2019-09" db="EMBL/GenBank/DDBJ databases">
        <title>Co-occurence of chitin degradation, pigmentation and bioactivity in marine Pseudoalteromonas.</title>
        <authorList>
            <person name="Sonnenschein E.C."/>
            <person name="Bech P.K."/>
        </authorList>
    </citation>
    <scope>NUCLEOTIDE SEQUENCE</scope>
    <source>
        <strain evidence="2">S2231</strain>
        <strain evidence="3">S2233</strain>
    </source>
</reference>
<dbReference type="EMBL" id="PNCL01000006">
    <property type="protein sequence ID" value="TMP62649.1"/>
    <property type="molecule type" value="Genomic_DNA"/>
</dbReference>
<comment type="caution">
    <text evidence="2">The sequence shown here is derived from an EMBL/GenBank/DDBJ whole genome shotgun (WGS) entry which is preliminary data.</text>
</comment>
<evidence type="ECO:0000313" key="4">
    <source>
        <dbReference type="Proteomes" id="UP000307706"/>
    </source>
</evidence>
<sequence>MHYTKGHQAWAQAAAQELEIVRDIVLVQQNRSLPSVADVVVFDPYHGANGFALPSTDNPLMALFTTPPQSDTVISNHHSWLQLLILHEYVHLVHLSQPTRHRFRQLIRDISDIYDLTSAMMPRWVAEGYATLLESKITGRGRLFDNYSEAIIREFARQGALPTYAQLNGGDNRYLSDSMAYLLGARFLAWLESTYSEQKLDAVWTRMQAVKKRDFEDAFQGIFNLSAAVLYQRFTAEYTYQTMQVAAKRAPLNDTLWTTTKFSVHSPALSPDKRLLAVIERDAQGRSHLNVYSTSDNAEAKKKFVARQKQLLEIDPNDIADTVPEVFPKERLFSLPARGQRGVRYPHWQGNDTLLFVSSVRDTAHPMVFSGALFSWSLSTGKVTQLTENARIRRFTLSQRAQKIYAEQVQFGYSQLVEITLGTNHVKAITHRELGTVYDHPVLNRSDDKLAYLRVKANSNWQLVVRDLVDGSETLIPMPQGYQYLAQPQWDMVDRSITFVAGRAGLLDIYRYDFELQTLYKLTDGQYVFTYPLYLSKARLLFLAKTAQGTQLRVFNIGNTPEVNAISRFTPMPRASSTGVLLPKAERHHTPLPSQPYDIWRQSTSLAVGGQYHSIGRSLLHVGITGSDLLDLLSWQVGVTQDLAGDALSGRFADLRYVGQYANWHAKVFDTRFSAPFRSQHHGKHSQRRRGIFLQAGTSYQAEHWRLDTHLAGQLGDERTDVERDDLRWSRFALSHRWFEDRQSVAFGSHMSWHWLQGKSGEQSWQGYDLSARLFGRVDTFPWYISGKYQQRHNVFMALGGLESPIADNNSHVNTLFIPELSMAGLRGSQYQQFGGGVTWRANRPWLYYHQHHLDRQLIGHSYGLRLSTKIEKGSWLGKFAPAGVSNLRVDMGLSRLSGASISDENSVWLGIWYDLR</sequence>
<dbReference type="Gene3D" id="2.120.10.30">
    <property type="entry name" value="TolB, C-terminal domain"/>
    <property type="match status" value="1"/>
</dbReference>
<name>A0A5S3XV30_9GAMM</name>
<proteinExistence type="predicted"/>
<reference evidence="2 4" key="1">
    <citation type="submission" date="2017-12" db="EMBL/GenBank/DDBJ databases">
        <authorList>
            <person name="Paulsen S."/>
            <person name="Gram L.K."/>
        </authorList>
    </citation>
    <scope>NUCLEOTIDE SEQUENCE [LARGE SCALE GENOMIC DNA]</scope>
    <source>
        <strain evidence="2 4">S2231</strain>
        <strain evidence="1">S2233</strain>
    </source>
</reference>
<evidence type="ECO:0000313" key="1">
    <source>
        <dbReference type="EMBL" id="TMP39769.1"/>
    </source>
</evidence>
<dbReference type="SUPFAM" id="SSF82171">
    <property type="entry name" value="DPP6 N-terminal domain-like"/>
    <property type="match status" value="1"/>
</dbReference>
<protein>
    <submittedName>
        <fullName evidence="2">Uncharacterized protein</fullName>
    </submittedName>
</protein>